<dbReference type="PANTHER" id="PTHR43776">
    <property type="entry name" value="TRANSPORT ATP-BINDING PROTEIN"/>
    <property type="match status" value="1"/>
</dbReference>
<evidence type="ECO:0000256" key="1">
    <source>
        <dbReference type="ARBA" id="ARBA00005417"/>
    </source>
</evidence>
<dbReference type="PROSITE" id="PS00211">
    <property type="entry name" value="ABC_TRANSPORTER_1"/>
    <property type="match status" value="1"/>
</dbReference>
<dbReference type="SUPFAM" id="SSF52540">
    <property type="entry name" value="P-loop containing nucleoside triphosphate hydrolases"/>
    <property type="match status" value="1"/>
</dbReference>
<dbReference type="PANTHER" id="PTHR43776:SF5">
    <property type="entry name" value="ATPASE COMPONENT OF ABC-TYPE TRANSPORT SYSTEM"/>
    <property type="match status" value="1"/>
</dbReference>
<evidence type="ECO:0000256" key="4">
    <source>
        <dbReference type="ARBA" id="ARBA00022840"/>
    </source>
</evidence>
<dbReference type="AlphaFoldDB" id="A0A433XMB7"/>
<proteinExistence type="inferred from homology"/>
<keyword evidence="3" id="KW-0547">Nucleotide-binding</keyword>
<evidence type="ECO:0000256" key="3">
    <source>
        <dbReference type="ARBA" id="ARBA00022741"/>
    </source>
</evidence>
<dbReference type="InterPro" id="IPR003439">
    <property type="entry name" value="ABC_transporter-like_ATP-bd"/>
</dbReference>
<dbReference type="OrthoDB" id="9784450at2"/>
<evidence type="ECO:0000259" key="5">
    <source>
        <dbReference type="PROSITE" id="PS50893"/>
    </source>
</evidence>
<dbReference type="InterPro" id="IPR017871">
    <property type="entry name" value="ABC_transporter-like_CS"/>
</dbReference>
<dbReference type="GO" id="GO:0005524">
    <property type="term" value="F:ATP binding"/>
    <property type="evidence" value="ECO:0007669"/>
    <property type="project" value="UniProtKB-KW"/>
</dbReference>
<gene>
    <name evidence="6" type="ORF">EMQ25_04205</name>
</gene>
<dbReference type="SMART" id="SM00382">
    <property type="entry name" value="AAA"/>
    <property type="match status" value="1"/>
</dbReference>
<dbReference type="Proteomes" id="UP000281547">
    <property type="component" value="Unassembled WGS sequence"/>
</dbReference>
<dbReference type="PROSITE" id="PS50893">
    <property type="entry name" value="ABC_TRANSPORTER_2"/>
    <property type="match status" value="1"/>
</dbReference>
<dbReference type="InterPro" id="IPR027417">
    <property type="entry name" value="P-loop_NTPase"/>
</dbReference>
<feature type="domain" description="ABC transporter" evidence="5">
    <location>
        <begin position="3"/>
        <end position="202"/>
    </location>
</feature>
<dbReference type="GO" id="GO:0016887">
    <property type="term" value="F:ATP hydrolysis activity"/>
    <property type="evidence" value="ECO:0007669"/>
    <property type="project" value="InterPro"/>
</dbReference>
<accession>A0A433XMB7</accession>
<protein>
    <submittedName>
        <fullName evidence="6">ATP-binding cassette domain-containing protein</fullName>
    </submittedName>
</protein>
<keyword evidence="2" id="KW-0813">Transport</keyword>
<name>A0A433XMB7_9HYPH</name>
<keyword evidence="7" id="KW-1185">Reference proteome</keyword>
<dbReference type="InterPro" id="IPR003593">
    <property type="entry name" value="AAA+_ATPase"/>
</dbReference>
<keyword evidence="4 6" id="KW-0067">ATP-binding</keyword>
<dbReference type="InterPro" id="IPR050319">
    <property type="entry name" value="ABC_transp_ATP-bind"/>
</dbReference>
<evidence type="ECO:0000313" key="7">
    <source>
        <dbReference type="Proteomes" id="UP000281547"/>
    </source>
</evidence>
<sequence length="204" mass="21507">MMLEARALGFAHPEGPPLFTDATLAIAPGEIVGLHGPSGIGKSTLGRLLSGHLAPGWGAVLLDGAPLRMAGFCPVQYLGQSPMHMVNPRWRVGAILSEASAPEPKTLAALGIAEGWSARYPHELSGGQLQRVAIARALAPGLRFLVADEISTMLDAITQAEIWAFLTRLAAERGIGILAISHDRALLEAVATRTLEFREIALGP</sequence>
<evidence type="ECO:0000313" key="6">
    <source>
        <dbReference type="EMBL" id="RUT35154.1"/>
    </source>
</evidence>
<dbReference type="Gene3D" id="3.40.50.300">
    <property type="entry name" value="P-loop containing nucleotide triphosphate hydrolases"/>
    <property type="match status" value="1"/>
</dbReference>
<dbReference type="Pfam" id="PF00005">
    <property type="entry name" value="ABC_tran"/>
    <property type="match status" value="1"/>
</dbReference>
<comment type="caution">
    <text evidence="6">The sequence shown here is derived from an EMBL/GenBank/DDBJ whole genome shotgun (WGS) entry which is preliminary data.</text>
</comment>
<dbReference type="EMBL" id="RZNJ01000001">
    <property type="protein sequence ID" value="RUT35154.1"/>
    <property type="molecule type" value="Genomic_DNA"/>
</dbReference>
<organism evidence="6 7">
    <name type="scientific">Arsenicitalea aurantiaca</name>
    <dbReference type="NCBI Taxonomy" id="1783274"/>
    <lineage>
        <taxon>Bacteria</taxon>
        <taxon>Pseudomonadati</taxon>
        <taxon>Pseudomonadota</taxon>
        <taxon>Alphaproteobacteria</taxon>
        <taxon>Hyphomicrobiales</taxon>
        <taxon>Devosiaceae</taxon>
        <taxon>Arsenicitalea</taxon>
    </lineage>
</organism>
<comment type="similarity">
    <text evidence="1">Belongs to the ABC transporter superfamily.</text>
</comment>
<evidence type="ECO:0000256" key="2">
    <source>
        <dbReference type="ARBA" id="ARBA00022448"/>
    </source>
</evidence>
<reference evidence="6 7" key="1">
    <citation type="journal article" date="2016" name="Int. J. Syst. Evol. Microbiol.">
        <title>Arsenicitalea aurantiaca gen. nov., sp. nov., a new member of the family Hyphomicrobiaceae, isolated from high-arsenic sediment.</title>
        <authorList>
            <person name="Mu Y."/>
            <person name="Zhou L."/>
            <person name="Zeng X.C."/>
            <person name="Liu L."/>
            <person name="Pan Y."/>
            <person name="Chen X."/>
            <person name="Wang J."/>
            <person name="Li S."/>
            <person name="Li W.J."/>
            <person name="Wang Y."/>
        </authorList>
    </citation>
    <scope>NUCLEOTIDE SEQUENCE [LARGE SCALE GENOMIC DNA]</scope>
    <source>
        <strain evidence="6 7">42-50</strain>
    </source>
</reference>
<dbReference type="GO" id="GO:0055085">
    <property type="term" value="P:transmembrane transport"/>
    <property type="evidence" value="ECO:0007669"/>
    <property type="project" value="UniProtKB-ARBA"/>
</dbReference>